<dbReference type="EMBL" id="PQXN01000010">
    <property type="protein sequence ID" value="TGO63875.1"/>
    <property type="molecule type" value="Genomic_DNA"/>
</dbReference>
<evidence type="ECO:0000313" key="2">
    <source>
        <dbReference type="Proteomes" id="UP000297527"/>
    </source>
</evidence>
<comment type="caution">
    <text evidence="1">The sequence shown here is derived from an EMBL/GenBank/DDBJ whole genome shotgun (WGS) entry which is preliminary data.</text>
</comment>
<accession>A0A4Z1IRB2</accession>
<dbReference type="OrthoDB" id="10425252at2759"/>
<dbReference type="AlphaFoldDB" id="A0A4Z1IRB2"/>
<dbReference type="Proteomes" id="UP000297527">
    <property type="component" value="Unassembled WGS sequence"/>
</dbReference>
<gene>
    <name evidence="1" type="ORF">BCON_0010g00410</name>
</gene>
<keyword evidence="2" id="KW-1185">Reference proteome</keyword>
<reference evidence="1 2" key="1">
    <citation type="submission" date="2017-12" db="EMBL/GenBank/DDBJ databases">
        <title>Comparative genomics of Botrytis spp.</title>
        <authorList>
            <person name="Valero-Jimenez C.A."/>
            <person name="Tapia P."/>
            <person name="Veloso J."/>
            <person name="Silva-Moreno E."/>
            <person name="Staats M."/>
            <person name="Valdes J.H."/>
            <person name="Van Kan J.A.L."/>
        </authorList>
    </citation>
    <scope>NUCLEOTIDE SEQUENCE [LARGE SCALE GENOMIC DNA]</scope>
    <source>
        <strain evidence="1 2">MUCL11595</strain>
    </source>
</reference>
<protein>
    <submittedName>
        <fullName evidence="1">Uncharacterized protein</fullName>
    </submittedName>
</protein>
<proteinExistence type="predicted"/>
<evidence type="ECO:0000313" key="1">
    <source>
        <dbReference type="EMBL" id="TGO63875.1"/>
    </source>
</evidence>
<sequence>MVVLRRYEPKIAQWELLPAYNPNNFIKRNLLKSMSVYQELTEKQSLKDPSNYSFTGHSYANFTWAAHYWISRSFAIAQGRKRGEISPKEQETSVVVNSKTTYPVGCNSVETTSAEQSALETVLPQVAERLGCNPLLRSPHTI</sequence>
<organism evidence="1 2">
    <name type="scientific">Botryotinia convoluta</name>
    <dbReference type="NCBI Taxonomy" id="54673"/>
    <lineage>
        <taxon>Eukaryota</taxon>
        <taxon>Fungi</taxon>
        <taxon>Dikarya</taxon>
        <taxon>Ascomycota</taxon>
        <taxon>Pezizomycotina</taxon>
        <taxon>Leotiomycetes</taxon>
        <taxon>Helotiales</taxon>
        <taxon>Sclerotiniaceae</taxon>
        <taxon>Botryotinia</taxon>
    </lineage>
</organism>
<name>A0A4Z1IRB2_9HELO</name>